<reference evidence="2 3" key="1">
    <citation type="submission" date="2017-09" db="EMBL/GenBank/DDBJ databases">
        <title>Depth-based differentiation of microbial function through sediment-hosted aquifers and enrichment of novel symbionts in the deep terrestrial subsurface.</title>
        <authorList>
            <person name="Probst A.J."/>
            <person name="Ladd B."/>
            <person name="Jarett J.K."/>
            <person name="Geller-Mcgrath D.E."/>
            <person name="Sieber C.M."/>
            <person name="Emerson J.B."/>
            <person name="Anantharaman K."/>
            <person name="Thomas B.C."/>
            <person name="Malmstrom R."/>
            <person name="Stieglmeier M."/>
            <person name="Klingl A."/>
            <person name="Woyke T."/>
            <person name="Ryan C.M."/>
            <person name="Banfield J.F."/>
        </authorList>
    </citation>
    <scope>NUCLEOTIDE SEQUENCE [LARGE SCALE GENOMIC DNA]</scope>
    <source>
        <strain evidence="2">CG15_BIG_FIL_POST_REV_8_21_14_020_45_12</strain>
    </source>
</reference>
<dbReference type="AlphaFoldDB" id="A0A2M7H2X6"/>
<name>A0A2M7H2X6_9BACT</name>
<sequence>MTTDASTKTPVWAALTRITLGLIMLWAFIDKVFGLGFATVSGKSWLDGVSPTAGFLQHGASGPFTSLYNAIGGTLVVDWLFMLGLLLIGLALILGVAMRLACYSAALLFLLMWSAVLPPKNNPILDDHIVYLLVVLWLNSVNAGNTWGLGTWWQNTGLVKKLPFLK</sequence>
<feature type="transmembrane region" description="Helical" evidence="1">
    <location>
        <begin position="70"/>
        <end position="93"/>
    </location>
</feature>
<accession>A0A2M7H2X6</accession>
<dbReference type="Proteomes" id="UP000230292">
    <property type="component" value="Unassembled WGS sequence"/>
</dbReference>
<keyword evidence="1" id="KW-0472">Membrane</keyword>
<gene>
    <name evidence="2" type="ORF">COW24_04450</name>
</gene>
<keyword evidence="1" id="KW-0812">Transmembrane</keyword>
<evidence type="ECO:0000256" key="1">
    <source>
        <dbReference type="SAM" id="Phobius"/>
    </source>
</evidence>
<keyword evidence="1" id="KW-1133">Transmembrane helix</keyword>
<dbReference type="EMBL" id="PFGC01000046">
    <property type="protein sequence ID" value="PIW36581.1"/>
    <property type="molecule type" value="Genomic_DNA"/>
</dbReference>
<comment type="caution">
    <text evidence="2">The sequence shown here is derived from an EMBL/GenBank/DDBJ whole genome shotgun (WGS) entry which is preliminary data.</text>
</comment>
<organism evidence="2 3">
    <name type="scientific">Candidatus Kerfeldbacteria bacterium CG15_BIG_FIL_POST_REV_8_21_14_020_45_12</name>
    <dbReference type="NCBI Taxonomy" id="2014247"/>
    <lineage>
        <taxon>Bacteria</taxon>
        <taxon>Candidatus Kerfeldiibacteriota</taxon>
    </lineage>
</organism>
<protein>
    <recommendedName>
        <fullName evidence="4">DoxX family protein</fullName>
    </recommendedName>
</protein>
<feature type="transmembrane region" description="Helical" evidence="1">
    <location>
        <begin position="100"/>
        <end position="117"/>
    </location>
</feature>
<evidence type="ECO:0008006" key="4">
    <source>
        <dbReference type="Google" id="ProtNLM"/>
    </source>
</evidence>
<feature type="transmembrane region" description="Helical" evidence="1">
    <location>
        <begin position="129"/>
        <end position="153"/>
    </location>
</feature>
<evidence type="ECO:0000313" key="2">
    <source>
        <dbReference type="EMBL" id="PIW36581.1"/>
    </source>
</evidence>
<proteinExistence type="predicted"/>
<evidence type="ECO:0000313" key="3">
    <source>
        <dbReference type="Proteomes" id="UP000230292"/>
    </source>
</evidence>